<keyword evidence="7" id="KW-1185">Reference proteome</keyword>
<dbReference type="SUPFAM" id="SSF52540">
    <property type="entry name" value="P-loop containing nucleoside triphosphate hydrolases"/>
    <property type="match status" value="1"/>
</dbReference>
<feature type="domain" description="ABC transporter" evidence="5">
    <location>
        <begin position="6"/>
        <end position="233"/>
    </location>
</feature>
<dbReference type="GO" id="GO:0005524">
    <property type="term" value="F:ATP binding"/>
    <property type="evidence" value="ECO:0007669"/>
    <property type="project" value="UniProtKB-KW"/>
</dbReference>
<dbReference type="Proteomes" id="UP001057868">
    <property type="component" value="Unassembled WGS sequence"/>
</dbReference>
<organism evidence="6 7">
    <name type="scientific">Clostridium folliculivorans</name>
    <dbReference type="NCBI Taxonomy" id="2886038"/>
    <lineage>
        <taxon>Bacteria</taxon>
        <taxon>Bacillati</taxon>
        <taxon>Bacillota</taxon>
        <taxon>Clostridia</taxon>
        <taxon>Eubacteriales</taxon>
        <taxon>Clostridiaceae</taxon>
        <taxon>Clostridium</taxon>
    </lineage>
</organism>
<keyword evidence="3" id="KW-0547">Nucleotide-binding</keyword>
<keyword evidence="2" id="KW-0813">Transport</keyword>
<dbReference type="PANTHER" id="PTHR43335:SF4">
    <property type="entry name" value="ABC TRANSPORTER, ATP-BINDING PROTEIN"/>
    <property type="match status" value="1"/>
</dbReference>
<dbReference type="InterPro" id="IPR017871">
    <property type="entry name" value="ABC_transporter-like_CS"/>
</dbReference>
<comment type="caution">
    <text evidence="6">The sequence shown here is derived from an EMBL/GenBank/DDBJ whole genome shotgun (WGS) entry which is preliminary data.</text>
</comment>
<dbReference type="PANTHER" id="PTHR43335">
    <property type="entry name" value="ABC TRANSPORTER, ATP-BINDING PROTEIN"/>
    <property type="match status" value="1"/>
</dbReference>
<comment type="similarity">
    <text evidence="1">Belongs to the ABC transporter superfamily.</text>
</comment>
<dbReference type="EMBL" id="BQXY01000006">
    <property type="protein sequence ID" value="GKU26679.1"/>
    <property type="molecule type" value="Genomic_DNA"/>
</dbReference>
<dbReference type="PROSITE" id="PS50893">
    <property type="entry name" value="ABC_TRANSPORTER_2"/>
    <property type="match status" value="1"/>
</dbReference>
<dbReference type="GO" id="GO:0016887">
    <property type="term" value="F:ATP hydrolysis activity"/>
    <property type="evidence" value="ECO:0007669"/>
    <property type="project" value="InterPro"/>
</dbReference>
<evidence type="ECO:0000313" key="7">
    <source>
        <dbReference type="Proteomes" id="UP001057868"/>
    </source>
</evidence>
<name>A0A9W5Y4Q6_9CLOT</name>
<keyword evidence="4 6" id="KW-0067">ATP-binding</keyword>
<dbReference type="InterPro" id="IPR003439">
    <property type="entry name" value="ABC_transporter-like_ATP-bd"/>
</dbReference>
<proteinExistence type="inferred from homology"/>
<dbReference type="Pfam" id="PF00005">
    <property type="entry name" value="ABC_tran"/>
    <property type="match status" value="1"/>
</dbReference>
<evidence type="ECO:0000313" key="6">
    <source>
        <dbReference type="EMBL" id="GKU26679.1"/>
    </source>
</evidence>
<dbReference type="AlphaFoldDB" id="A0A9W5Y4Q6"/>
<dbReference type="SMART" id="SM00382">
    <property type="entry name" value="AAA"/>
    <property type="match status" value="1"/>
</dbReference>
<dbReference type="PROSITE" id="PS00211">
    <property type="entry name" value="ABC_TRANSPORTER_1"/>
    <property type="match status" value="1"/>
</dbReference>
<accession>A0A9W5Y4Q6</accession>
<evidence type="ECO:0000256" key="2">
    <source>
        <dbReference type="ARBA" id="ARBA00022448"/>
    </source>
</evidence>
<evidence type="ECO:0000256" key="4">
    <source>
        <dbReference type="ARBA" id="ARBA00022840"/>
    </source>
</evidence>
<sequence>MSAIAVNTRDLCKSFNRCKAVDNLSLSIQQGCIFGLLGPNGAGKTTTIRMLLGLIRPDSGSVHIFGQDISSNREAILKDVGALIETPSFYGNLNAWDNLKIVCLMKQLSTDKINPILKLVGLHNCGKKRVSKFSLGMKQRLAIATALIGDPKLVILDEPVNGLDPAGIHEIRELIKSLAKSLGITFLISSHLLNEMELMADKVGIVKNGQLIYQGDLQQLIDKQTERITVGVSDLQKAVEYFRSKKIAVLIKEEKLVIDGDYTVEYISKELMNQDIGITCIFKHSDSLEDIYLRMMDERSI</sequence>
<protein>
    <submittedName>
        <fullName evidence="6">Bacitracin ABC transporter ATP-binding protein</fullName>
    </submittedName>
</protein>
<dbReference type="InterPro" id="IPR027417">
    <property type="entry name" value="P-loop_NTPase"/>
</dbReference>
<evidence type="ECO:0000256" key="3">
    <source>
        <dbReference type="ARBA" id="ARBA00022741"/>
    </source>
</evidence>
<evidence type="ECO:0000256" key="1">
    <source>
        <dbReference type="ARBA" id="ARBA00005417"/>
    </source>
</evidence>
<dbReference type="InterPro" id="IPR003593">
    <property type="entry name" value="AAA+_ATPase"/>
</dbReference>
<reference evidence="6" key="1">
    <citation type="journal article" date="2023" name="Int. J. Syst. Evol. Microbiol.">
        <title>&lt;i&gt;Clostridium folliculivorans&lt;/i&gt; sp. nov., isolated from soil samples of an organic paddy in Japan.</title>
        <authorList>
            <person name="Tazawa J."/>
            <person name="Kobayashi H."/>
            <person name="Tanizawa Y."/>
            <person name="Uchino A."/>
            <person name="Tanaka F."/>
            <person name="Urashima Y."/>
            <person name="Miura S."/>
            <person name="Sakamoto M."/>
            <person name="Ohkuma M."/>
            <person name="Tohno M."/>
        </authorList>
    </citation>
    <scope>NUCLEOTIDE SEQUENCE</scope>
    <source>
        <strain evidence="6">D1-1</strain>
    </source>
</reference>
<gene>
    <name evidence="6" type="ORF">CFOLD11_35060</name>
</gene>
<dbReference type="RefSeq" id="WP_261853567.1">
    <property type="nucleotide sequence ID" value="NZ_BQXY01000006.1"/>
</dbReference>
<dbReference type="Gene3D" id="3.40.50.300">
    <property type="entry name" value="P-loop containing nucleotide triphosphate hydrolases"/>
    <property type="match status" value="1"/>
</dbReference>
<evidence type="ECO:0000259" key="5">
    <source>
        <dbReference type="PROSITE" id="PS50893"/>
    </source>
</evidence>